<dbReference type="InterPro" id="IPR001537">
    <property type="entry name" value="SpoU_MeTrfase"/>
</dbReference>
<feature type="domain" description="tRNA/rRNA methyltransferase SpoU type" evidence="4">
    <location>
        <begin position="126"/>
        <end position="265"/>
    </location>
</feature>
<dbReference type="PANTHER" id="PTHR43191:SF2">
    <property type="entry name" value="RRNA METHYLTRANSFERASE 3, MITOCHONDRIAL"/>
    <property type="match status" value="1"/>
</dbReference>
<evidence type="ECO:0000259" key="4">
    <source>
        <dbReference type="Pfam" id="PF00588"/>
    </source>
</evidence>
<comment type="similarity">
    <text evidence="1">Belongs to the class IV-like SAM-binding methyltransferase superfamily. RNA methyltransferase TrmH family.</text>
</comment>
<accession>A0A9D1E2J6</accession>
<evidence type="ECO:0000259" key="5">
    <source>
        <dbReference type="Pfam" id="PF22435"/>
    </source>
</evidence>
<keyword evidence="2 6" id="KW-0489">Methyltransferase</keyword>
<dbReference type="SUPFAM" id="SSF55315">
    <property type="entry name" value="L30e-like"/>
    <property type="match status" value="1"/>
</dbReference>
<dbReference type="PANTHER" id="PTHR43191">
    <property type="entry name" value="RRNA METHYLTRANSFERASE 3"/>
    <property type="match status" value="1"/>
</dbReference>
<dbReference type="Proteomes" id="UP000886744">
    <property type="component" value="Unassembled WGS sequence"/>
</dbReference>
<dbReference type="GO" id="GO:0032259">
    <property type="term" value="P:methylation"/>
    <property type="evidence" value="ECO:0007669"/>
    <property type="project" value="UniProtKB-KW"/>
</dbReference>
<evidence type="ECO:0000256" key="3">
    <source>
        <dbReference type="ARBA" id="ARBA00022679"/>
    </source>
</evidence>
<proteinExistence type="inferred from homology"/>
<dbReference type="InterPro" id="IPR029064">
    <property type="entry name" value="Ribosomal_eL30-like_sf"/>
</dbReference>
<dbReference type="InterPro" id="IPR029028">
    <property type="entry name" value="Alpha/beta_knot_MTases"/>
</dbReference>
<dbReference type="GO" id="GO:0006396">
    <property type="term" value="P:RNA processing"/>
    <property type="evidence" value="ECO:0007669"/>
    <property type="project" value="InterPro"/>
</dbReference>
<name>A0A9D1E2J6_9BACT</name>
<dbReference type="GO" id="GO:0008173">
    <property type="term" value="F:RNA methyltransferase activity"/>
    <property type="evidence" value="ECO:0007669"/>
    <property type="project" value="InterPro"/>
</dbReference>
<evidence type="ECO:0000313" key="7">
    <source>
        <dbReference type="Proteomes" id="UP000886744"/>
    </source>
</evidence>
<dbReference type="Pfam" id="PF00588">
    <property type="entry name" value="SpoU_methylase"/>
    <property type="match status" value="1"/>
</dbReference>
<dbReference type="Gene3D" id="3.30.1330.30">
    <property type="match status" value="1"/>
</dbReference>
<evidence type="ECO:0000256" key="2">
    <source>
        <dbReference type="ARBA" id="ARBA00022603"/>
    </source>
</evidence>
<dbReference type="GO" id="GO:0003723">
    <property type="term" value="F:RNA binding"/>
    <property type="evidence" value="ECO:0007669"/>
    <property type="project" value="InterPro"/>
</dbReference>
<reference evidence="6" key="2">
    <citation type="journal article" date="2021" name="PeerJ">
        <title>Extensive microbial diversity within the chicken gut microbiome revealed by metagenomics and culture.</title>
        <authorList>
            <person name="Gilroy R."/>
            <person name="Ravi A."/>
            <person name="Getino M."/>
            <person name="Pursley I."/>
            <person name="Horton D.L."/>
            <person name="Alikhan N.F."/>
            <person name="Baker D."/>
            <person name="Gharbi K."/>
            <person name="Hall N."/>
            <person name="Watson M."/>
            <person name="Adriaenssens E.M."/>
            <person name="Foster-Nyarko E."/>
            <person name="Jarju S."/>
            <person name="Secka A."/>
            <person name="Antonio M."/>
            <person name="Oren A."/>
            <person name="Chaudhuri R.R."/>
            <person name="La Ragione R."/>
            <person name="Hildebrand F."/>
            <person name="Pallen M.J."/>
        </authorList>
    </citation>
    <scope>NUCLEOTIDE SEQUENCE</scope>
    <source>
        <strain evidence="6">ChiHjej13B12-12457</strain>
    </source>
</reference>
<organism evidence="6 7">
    <name type="scientific">Candidatus Coprenecus avistercoris</name>
    <dbReference type="NCBI Taxonomy" id="2840730"/>
    <lineage>
        <taxon>Bacteria</taxon>
        <taxon>Pseudomonadati</taxon>
        <taxon>Bacteroidota</taxon>
        <taxon>Bacteroidia</taxon>
        <taxon>Bacteroidales</taxon>
        <taxon>Rikenellaceae</taxon>
        <taxon>Rikenellaceae incertae sedis</taxon>
        <taxon>Candidatus Coprenecus</taxon>
    </lineage>
</organism>
<sequence>MKNNRHDPEIITSLQNPRVKEVTALQSSSSLRREKGLFVVEGLREVERCLESGFRLRSVFYCPSVCRHVPTPSEGVRVFEVSEAVYGKMAYRGGTEGILAVVCGNAGDRSLEALDRVLSGDSSAPLIVVVESVEKPGNLGAMLRTADASGVSAVLVCDPHTDLYNPNLIRASLGGVFTRNIAVCSSEEAIAWLKARGISILTAQLQDSELYYDTDMTRPTALVFGTEADGLTDIWRRAADAHIRIPMLGRIDSLNVSASMAVLCYEALRQRHGQPQRGSHRND</sequence>
<dbReference type="Pfam" id="PF22435">
    <property type="entry name" value="MRM3-like_sub_bind"/>
    <property type="match status" value="1"/>
</dbReference>
<evidence type="ECO:0000256" key="1">
    <source>
        <dbReference type="ARBA" id="ARBA00007228"/>
    </source>
</evidence>
<feature type="domain" description="MRM3-like substrate binding" evidence="5">
    <location>
        <begin position="16"/>
        <end position="100"/>
    </location>
</feature>
<dbReference type="Gene3D" id="3.40.1280.10">
    <property type="match status" value="1"/>
</dbReference>
<reference evidence="6" key="1">
    <citation type="submission" date="2020-10" db="EMBL/GenBank/DDBJ databases">
        <authorList>
            <person name="Gilroy R."/>
        </authorList>
    </citation>
    <scope>NUCLEOTIDE SEQUENCE</scope>
    <source>
        <strain evidence="6">ChiHjej13B12-12457</strain>
    </source>
</reference>
<keyword evidence="3" id="KW-0808">Transferase</keyword>
<dbReference type="InterPro" id="IPR051259">
    <property type="entry name" value="rRNA_Methyltransferase"/>
</dbReference>
<gene>
    <name evidence="6" type="ORF">IAC94_08245</name>
</gene>
<dbReference type="EMBL" id="DVHI01000100">
    <property type="protein sequence ID" value="HIR63492.1"/>
    <property type="molecule type" value="Genomic_DNA"/>
</dbReference>
<protein>
    <submittedName>
        <fullName evidence="6">RNA methyltransferase</fullName>
    </submittedName>
</protein>
<comment type="caution">
    <text evidence="6">The sequence shown here is derived from an EMBL/GenBank/DDBJ whole genome shotgun (WGS) entry which is preliminary data.</text>
</comment>
<dbReference type="CDD" id="cd18104">
    <property type="entry name" value="SpoU-like_RNA-MTase"/>
    <property type="match status" value="1"/>
</dbReference>
<dbReference type="InterPro" id="IPR053888">
    <property type="entry name" value="MRM3-like_sub_bind"/>
</dbReference>
<evidence type="ECO:0000313" key="6">
    <source>
        <dbReference type="EMBL" id="HIR63492.1"/>
    </source>
</evidence>
<dbReference type="AlphaFoldDB" id="A0A9D1E2J6"/>
<dbReference type="SUPFAM" id="SSF75217">
    <property type="entry name" value="alpha/beta knot"/>
    <property type="match status" value="1"/>
</dbReference>
<dbReference type="InterPro" id="IPR029026">
    <property type="entry name" value="tRNA_m1G_MTases_N"/>
</dbReference>